<feature type="compositionally biased region" description="Basic and acidic residues" evidence="1">
    <location>
        <begin position="278"/>
        <end position="291"/>
    </location>
</feature>
<dbReference type="OrthoDB" id="3062753at2759"/>
<protein>
    <submittedName>
        <fullName evidence="2">Uncharacterized protein</fullName>
    </submittedName>
</protein>
<feature type="compositionally biased region" description="Polar residues" evidence="1">
    <location>
        <begin position="630"/>
        <end position="649"/>
    </location>
</feature>
<accession>A0A4S8KXQ0</accession>
<organism evidence="2 3">
    <name type="scientific">Dendrothele bispora (strain CBS 962.96)</name>
    <dbReference type="NCBI Taxonomy" id="1314807"/>
    <lineage>
        <taxon>Eukaryota</taxon>
        <taxon>Fungi</taxon>
        <taxon>Dikarya</taxon>
        <taxon>Basidiomycota</taxon>
        <taxon>Agaricomycotina</taxon>
        <taxon>Agaricomycetes</taxon>
        <taxon>Agaricomycetidae</taxon>
        <taxon>Agaricales</taxon>
        <taxon>Agaricales incertae sedis</taxon>
        <taxon>Dendrothele</taxon>
    </lineage>
</organism>
<evidence type="ECO:0000313" key="3">
    <source>
        <dbReference type="Proteomes" id="UP000297245"/>
    </source>
</evidence>
<feature type="compositionally biased region" description="Low complexity" evidence="1">
    <location>
        <begin position="1280"/>
        <end position="1299"/>
    </location>
</feature>
<feature type="compositionally biased region" description="Low complexity" evidence="1">
    <location>
        <begin position="1253"/>
        <end position="1264"/>
    </location>
</feature>
<feature type="compositionally biased region" description="Polar residues" evidence="1">
    <location>
        <begin position="1176"/>
        <end position="1194"/>
    </location>
</feature>
<feature type="compositionally biased region" description="Low complexity" evidence="1">
    <location>
        <begin position="1123"/>
        <end position="1167"/>
    </location>
</feature>
<feature type="compositionally biased region" description="Low complexity" evidence="1">
    <location>
        <begin position="1052"/>
        <end position="1114"/>
    </location>
</feature>
<feature type="compositionally biased region" description="Polar residues" evidence="1">
    <location>
        <begin position="667"/>
        <end position="678"/>
    </location>
</feature>
<feature type="region of interest" description="Disordered" evidence="1">
    <location>
        <begin position="1004"/>
        <end position="1338"/>
    </location>
</feature>
<feature type="compositionally biased region" description="Low complexity" evidence="1">
    <location>
        <begin position="318"/>
        <end position="333"/>
    </location>
</feature>
<sequence>MSLTARQLKLVSQSNTTVAEPKPLKPQTEEYYDDGWRHPAELIYSNSKFWTDKKLVFYSIANALSISSPTSASKDEGICYVSDGKKTVVMTEDYRIPLIFVFKYQWQLLRTLLQADPEEKKKRWPVEKFEVLHLARLWKIFMDEAPVKSQSSYDMQSRLDDIRRWKCFTLNRLLTRYRLGCFSSDSESVKSFWRKYEETEYDKSPLDFDWRAWIKEGHQGVIITEDDIQHGIDRKDLMEGLVEKDGTWHWETPGNPIPNAHSAWSLMNAAYTMFHAGGGRDRKDKNKDSPHKVAKSKSPSSVSVLSTPKPEASTTRHSVSSSSASAPVVFSRANKSQSASTQPKALGTSISRKGNTTAAKAVVSTPAQPPRKASPDAPLQKDANDAKAELGSRSPLVPNAPPNASTNNVSVVIPKHPSSASNEKFQMNDPPTIQRRTSKSATPSLDSARLPTSSAPATSPSVQTTFPSASAPSESSQPAATVAATDPSPSVSTSATSTADTSGGGSSTSTESPQTIHLPTIRMPSMNPTTQSLVSTSPSAASAPVTSPDVQNVPPSVSAPPPKLSQPAATSIASSPSASTPANSANGTAIGVSPRFARTESKRRTMSRPGSTSGTRNAIPAGEGIGLGSGTTNTLKLDAATESTDSPASRSKPPTPISPGVAVVSRSRFTGTSDSEPSQLEKEQTPKTSVPSVSPSTTIQPTDVKSSARLASASMSPPLTRPAPTPVSSMMSIKLPVFSMPTKSESGSKAVSEPAEIISSESNRIVSRNKSISTARPAGLPPKKPQAVNLVPAYSEPKAGPASVTTSGVNDESVDGKPNPDSGTSAVKPILATKSPPLPSQADLNGPQPGGKTSAGDGADAIVSAVFGTGSRKRSAFEAGNESDGMQEMKEPTIGTSSNESDDMGGLPTTSAMDIDKPGQLLDDDDAIPGLTYSSSGNSLNNTSMNMNDTATIQTPAQQQSVISVPAVLVPQRTTPTPIPIPIPIPMPTTTPIYPKPDSPKLDNKAIDSPPIAPRRPTTPTGPRAMMKESRAMNSCSDSSPVTSGITMPRGSHMTSPSSSGSSSFKPVPIVTSNTVPTSVSVNANTNANTSRPSVSPSTPTFAAATSVSASAVPRHMQHHRPSTSPSQQRPSSPSPLSQSQTTSQQQTQSTLPSPSSQTKQSPTKSPRLSHATAVSRGTQGANVSSAGVNGSRNSVKRPGSPLEKPGPVKVVKDNQKQEQGLDQGGSSRREDQNYSQVGTGKGNSNGSGTGNGSIRSTSTSTSTIVSLLQSKTDTSSPRVIHTSPVSSSTSVPGMVSISAPKGTVSMTSRSVPKPSKGAWASPLGHLMGPPPSIGQYQKKEKKVDVDGEMDMDIDSDNENSLDSVVSPSGNGINVTGRNLLDFHPLGHLLHVPSTTPSTPTTPSPRSPSLSRATLNMTGSGRGG</sequence>
<feature type="compositionally biased region" description="Low complexity" evidence="1">
    <location>
        <begin position="686"/>
        <end position="702"/>
    </location>
</feature>
<name>A0A4S8KXQ0_DENBC</name>
<feature type="compositionally biased region" description="Polar residues" evidence="1">
    <location>
        <begin position="1032"/>
        <end position="1046"/>
    </location>
</feature>
<dbReference type="EMBL" id="ML179884">
    <property type="protein sequence ID" value="THU80653.1"/>
    <property type="molecule type" value="Genomic_DNA"/>
</dbReference>
<gene>
    <name evidence="2" type="ORF">K435DRAFT_972673</name>
</gene>
<feature type="compositionally biased region" description="Low complexity" evidence="1">
    <location>
        <begin position="534"/>
        <end position="548"/>
    </location>
</feature>
<feature type="compositionally biased region" description="Gly residues" evidence="1">
    <location>
        <begin position="1240"/>
        <end position="1252"/>
    </location>
</feature>
<keyword evidence="3" id="KW-1185">Reference proteome</keyword>
<feature type="region of interest" description="Disordered" evidence="1">
    <location>
        <begin position="1391"/>
        <end position="1424"/>
    </location>
</feature>
<feature type="compositionally biased region" description="Low complexity" evidence="1">
    <location>
        <begin position="565"/>
        <end position="589"/>
    </location>
</feature>
<dbReference type="Proteomes" id="UP000297245">
    <property type="component" value="Unassembled WGS sequence"/>
</dbReference>
<evidence type="ECO:0000256" key="1">
    <source>
        <dbReference type="SAM" id="MobiDB-lite"/>
    </source>
</evidence>
<feature type="compositionally biased region" description="Low complexity" evidence="1">
    <location>
        <begin position="296"/>
        <end position="310"/>
    </location>
</feature>
<feature type="compositionally biased region" description="Polar residues" evidence="1">
    <location>
        <begin position="334"/>
        <end position="358"/>
    </location>
</feature>
<reference evidence="2 3" key="1">
    <citation type="journal article" date="2019" name="Nat. Ecol. Evol.">
        <title>Megaphylogeny resolves global patterns of mushroom evolution.</title>
        <authorList>
            <person name="Varga T."/>
            <person name="Krizsan K."/>
            <person name="Foldi C."/>
            <person name="Dima B."/>
            <person name="Sanchez-Garcia M."/>
            <person name="Sanchez-Ramirez S."/>
            <person name="Szollosi G.J."/>
            <person name="Szarkandi J.G."/>
            <person name="Papp V."/>
            <person name="Albert L."/>
            <person name="Andreopoulos W."/>
            <person name="Angelini C."/>
            <person name="Antonin V."/>
            <person name="Barry K.W."/>
            <person name="Bougher N.L."/>
            <person name="Buchanan P."/>
            <person name="Buyck B."/>
            <person name="Bense V."/>
            <person name="Catcheside P."/>
            <person name="Chovatia M."/>
            <person name="Cooper J."/>
            <person name="Damon W."/>
            <person name="Desjardin D."/>
            <person name="Finy P."/>
            <person name="Geml J."/>
            <person name="Haridas S."/>
            <person name="Hughes K."/>
            <person name="Justo A."/>
            <person name="Karasinski D."/>
            <person name="Kautmanova I."/>
            <person name="Kiss B."/>
            <person name="Kocsube S."/>
            <person name="Kotiranta H."/>
            <person name="LaButti K.M."/>
            <person name="Lechner B.E."/>
            <person name="Liimatainen K."/>
            <person name="Lipzen A."/>
            <person name="Lukacs Z."/>
            <person name="Mihaltcheva S."/>
            <person name="Morgado L.N."/>
            <person name="Niskanen T."/>
            <person name="Noordeloos M.E."/>
            <person name="Ohm R.A."/>
            <person name="Ortiz-Santana B."/>
            <person name="Ovrebo C."/>
            <person name="Racz N."/>
            <person name="Riley R."/>
            <person name="Savchenko A."/>
            <person name="Shiryaev A."/>
            <person name="Soop K."/>
            <person name="Spirin V."/>
            <person name="Szebenyi C."/>
            <person name="Tomsovsky M."/>
            <person name="Tulloss R.E."/>
            <person name="Uehling J."/>
            <person name="Grigoriev I.V."/>
            <person name="Vagvolgyi C."/>
            <person name="Papp T."/>
            <person name="Martin F.M."/>
            <person name="Miettinen O."/>
            <person name="Hibbett D.S."/>
            <person name="Nagy L.G."/>
        </authorList>
    </citation>
    <scope>NUCLEOTIDE SEQUENCE [LARGE SCALE GENOMIC DNA]</scope>
    <source>
        <strain evidence="2 3">CBS 962.96</strain>
    </source>
</reference>
<feature type="region of interest" description="Disordered" evidence="1">
    <location>
        <begin position="873"/>
        <end position="915"/>
    </location>
</feature>
<feature type="compositionally biased region" description="Polar residues" evidence="1">
    <location>
        <begin position="418"/>
        <end position="445"/>
    </location>
</feature>
<feature type="region of interest" description="Disordered" evidence="1">
    <location>
        <begin position="276"/>
        <end position="727"/>
    </location>
</feature>
<feature type="compositionally biased region" description="Low complexity" evidence="1">
    <location>
        <begin position="451"/>
        <end position="513"/>
    </location>
</feature>
<feature type="compositionally biased region" description="Polar residues" evidence="1">
    <location>
        <begin position="1265"/>
        <end position="1278"/>
    </location>
</feature>
<feature type="region of interest" description="Disordered" evidence="1">
    <location>
        <begin position="771"/>
        <end position="858"/>
    </location>
</feature>
<evidence type="ECO:0000313" key="2">
    <source>
        <dbReference type="EMBL" id="THU80653.1"/>
    </source>
</evidence>
<feature type="compositionally biased region" description="Low complexity" evidence="1">
    <location>
        <begin position="1015"/>
        <end position="1024"/>
    </location>
</feature>
<proteinExistence type="predicted"/>
<feature type="compositionally biased region" description="Polar residues" evidence="1">
    <location>
        <begin position="1218"/>
        <end position="1227"/>
    </location>
</feature>